<evidence type="ECO:0000256" key="1">
    <source>
        <dbReference type="ARBA" id="ARBA00022553"/>
    </source>
</evidence>
<gene>
    <name evidence="6" type="ORF">U1T56_08335</name>
</gene>
<dbReference type="CDD" id="cd17535">
    <property type="entry name" value="REC_NarL-like"/>
    <property type="match status" value="1"/>
</dbReference>
<evidence type="ECO:0000259" key="5">
    <source>
        <dbReference type="PROSITE" id="PS50110"/>
    </source>
</evidence>
<organism evidence="6 7">
    <name type="scientific">Benzoatithermus flavus</name>
    <dbReference type="NCBI Taxonomy" id="3108223"/>
    <lineage>
        <taxon>Bacteria</taxon>
        <taxon>Pseudomonadati</taxon>
        <taxon>Pseudomonadota</taxon>
        <taxon>Alphaproteobacteria</taxon>
        <taxon>Geminicoccales</taxon>
        <taxon>Geminicoccaceae</taxon>
        <taxon>Benzoatithermus</taxon>
    </lineage>
</organism>
<protein>
    <submittedName>
        <fullName evidence="6">Response regulator transcription factor</fullName>
    </submittedName>
</protein>
<keyword evidence="7" id="KW-1185">Reference proteome</keyword>
<dbReference type="PROSITE" id="PS50043">
    <property type="entry name" value="HTH_LUXR_2"/>
    <property type="match status" value="1"/>
</dbReference>
<evidence type="ECO:0000256" key="2">
    <source>
        <dbReference type="ARBA" id="ARBA00023125"/>
    </source>
</evidence>
<dbReference type="InterPro" id="IPR016032">
    <property type="entry name" value="Sig_transdc_resp-reg_C-effctor"/>
</dbReference>
<dbReference type="PRINTS" id="PR00038">
    <property type="entry name" value="HTHLUXR"/>
</dbReference>
<sequence>MAARTKLPIEVALVDKSPLVHAALKSLLAHDERFSLAFVASDGERFLDALERLHCDVAVMGWVMPYKDGRAVLEALAGRPERPRIVIYTGDPDPALPRQAMALGAAAFLSKREPPERLLDILTAVAHGQMVFPFLDVRSLHADPLGRLSPRERELLGSLGTGCTNAELARALGVSVNTVKFHLRNLFDKLGVRNRAQAVQLWHEARR</sequence>
<dbReference type="InterPro" id="IPR011006">
    <property type="entry name" value="CheY-like_superfamily"/>
</dbReference>
<comment type="caution">
    <text evidence="3">Lacks conserved residue(s) required for the propagation of feature annotation.</text>
</comment>
<dbReference type="RefSeq" id="WP_418158999.1">
    <property type="nucleotide sequence ID" value="NZ_JBBLZC010000006.1"/>
</dbReference>
<keyword evidence="1" id="KW-0597">Phosphoprotein</keyword>
<dbReference type="CDD" id="cd06170">
    <property type="entry name" value="LuxR_C_like"/>
    <property type="match status" value="1"/>
</dbReference>
<dbReference type="SMART" id="SM00448">
    <property type="entry name" value="REC"/>
    <property type="match status" value="1"/>
</dbReference>
<evidence type="ECO:0000313" key="7">
    <source>
        <dbReference type="Proteomes" id="UP001375743"/>
    </source>
</evidence>
<dbReference type="InterPro" id="IPR000792">
    <property type="entry name" value="Tscrpt_reg_LuxR_C"/>
</dbReference>
<dbReference type="PROSITE" id="PS50110">
    <property type="entry name" value="RESPONSE_REGULATORY"/>
    <property type="match status" value="1"/>
</dbReference>
<dbReference type="Pfam" id="PF00196">
    <property type="entry name" value="GerE"/>
    <property type="match status" value="1"/>
</dbReference>
<dbReference type="InterPro" id="IPR058245">
    <property type="entry name" value="NreC/VraR/RcsB-like_REC"/>
</dbReference>
<dbReference type="InterPro" id="IPR036388">
    <property type="entry name" value="WH-like_DNA-bd_sf"/>
</dbReference>
<feature type="domain" description="HTH luxR-type" evidence="4">
    <location>
        <begin position="141"/>
        <end position="206"/>
    </location>
</feature>
<dbReference type="InterPro" id="IPR039420">
    <property type="entry name" value="WalR-like"/>
</dbReference>
<dbReference type="SUPFAM" id="SSF46894">
    <property type="entry name" value="C-terminal effector domain of the bipartite response regulators"/>
    <property type="match status" value="1"/>
</dbReference>
<dbReference type="InterPro" id="IPR001789">
    <property type="entry name" value="Sig_transdc_resp-reg_receiver"/>
</dbReference>
<proteinExistence type="predicted"/>
<dbReference type="Gene3D" id="3.40.50.2300">
    <property type="match status" value="1"/>
</dbReference>
<evidence type="ECO:0000259" key="4">
    <source>
        <dbReference type="PROSITE" id="PS50043"/>
    </source>
</evidence>
<reference evidence="6 7" key="1">
    <citation type="submission" date="2024-01" db="EMBL/GenBank/DDBJ databases">
        <title>Multi-omics insights into the function and evolution of sodium benzoate biodegradation pathways in Benzoatithermus flavus gen. nov., sp. nov. from hot spring.</title>
        <authorList>
            <person name="Hu C.-J."/>
            <person name="Li W.-J."/>
        </authorList>
    </citation>
    <scope>NUCLEOTIDE SEQUENCE [LARGE SCALE GENOMIC DNA]</scope>
    <source>
        <strain evidence="6 7">SYSU G07066</strain>
    </source>
</reference>
<dbReference type="Gene3D" id="1.10.10.10">
    <property type="entry name" value="Winged helix-like DNA-binding domain superfamily/Winged helix DNA-binding domain"/>
    <property type="match status" value="1"/>
</dbReference>
<dbReference type="SUPFAM" id="SSF52172">
    <property type="entry name" value="CheY-like"/>
    <property type="match status" value="1"/>
</dbReference>
<keyword evidence="2" id="KW-0238">DNA-binding</keyword>
<dbReference type="PANTHER" id="PTHR43214">
    <property type="entry name" value="TWO-COMPONENT RESPONSE REGULATOR"/>
    <property type="match status" value="1"/>
</dbReference>
<name>A0ABU8XPR0_9PROT</name>
<comment type="caution">
    <text evidence="6">The sequence shown here is derived from an EMBL/GenBank/DDBJ whole genome shotgun (WGS) entry which is preliminary data.</text>
</comment>
<evidence type="ECO:0000256" key="3">
    <source>
        <dbReference type="PROSITE-ProRule" id="PRU00169"/>
    </source>
</evidence>
<feature type="domain" description="Response regulatory" evidence="5">
    <location>
        <begin position="10"/>
        <end position="126"/>
    </location>
</feature>
<dbReference type="EMBL" id="JBBLZC010000006">
    <property type="protein sequence ID" value="MEK0083157.1"/>
    <property type="molecule type" value="Genomic_DNA"/>
</dbReference>
<dbReference type="SMART" id="SM00421">
    <property type="entry name" value="HTH_LUXR"/>
    <property type="match status" value="1"/>
</dbReference>
<dbReference type="Pfam" id="PF00072">
    <property type="entry name" value="Response_reg"/>
    <property type="match status" value="1"/>
</dbReference>
<dbReference type="Proteomes" id="UP001375743">
    <property type="component" value="Unassembled WGS sequence"/>
</dbReference>
<evidence type="ECO:0000313" key="6">
    <source>
        <dbReference type="EMBL" id="MEK0083157.1"/>
    </source>
</evidence>
<accession>A0ABU8XPR0</accession>